<accession>A0A369B0B9</accession>
<name>A0A369B0B9_9FIRM</name>
<comment type="caution">
    <text evidence="2">The sequence shown here is derived from an EMBL/GenBank/DDBJ whole genome shotgun (WGS) entry which is preliminary data.</text>
</comment>
<dbReference type="Proteomes" id="UP000253034">
    <property type="component" value="Unassembled WGS sequence"/>
</dbReference>
<dbReference type="AlphaFoldDB" id="A0A369B0B9"/>
<dbReference type="InterPro" id="IPR036439">
    <property type="entry name" value="Dockerin_dom_sf"/>
</dbReference>
<dbReference type="GO" id="GO:0004553">
    <property type="term" value="F:hydrolase activity, hydrolyzing O-glycosyl compounds"/>
    <property type="evidence" value="ECO:0007669"/>
    <property type="project" value="InterPro"/>
</dbReference>
<dbReference type="InterPro" id="IPR002105">
    <property type="entry name" value="Dockerin_1_rpt"/>
</dbReference>
<gene>
    <name evidence="2" type="ORF">DFR58_11485</name>
</gene>
<feature type="domain" description="Dockerin" evidence="1">
    <location>
        <begin position="1"/>
        <end position="40"/>
    </location>
</feature>
<protein>
    <submittedName>
        <fullName evidence="2">Dockerin type I repeat protein</fullName>
    </submittedName>
</protein>
<dbReference type="PROSITE" id="PS51766">
    <property type="entry name" value="DOCKERIN"/>
    <property type="match status" value="1"/>
</dbReference>
<sequence>ELELLADPACADLDGNGAVNTVDMLLLKQYLLGLITEFPG</sequence>
<proteinExistence type="predicted"/>
<organism evidence="2 3">
    <name type="scientific">Anaerobacterium chartisolvens</name>
    <dbReference type="NCBI Taxonomy" id="1297424"/>
    <lineage>
        <taxon>Bacteria</taxon>
        <taxon>Bacillati</taxon>
        <taxon>Bacillota</taxon>
        <taxon>Clostridia</taxon>
        <taxon>Eubacteriales</taxon>
        <taxon>Oscillospiraceae</taxon>
        <taxon>Anaerobacterium</taxon>
    </lineage>
</organism>
<feature type="non-terminal residue" evidence="2">
    <location>
        <position position="1"/>
    </location>
</feature>
<evidence type="ECO:0000313" key="2">
    <source>
        <dbReference type="EMBL" id="RCX14851.1"/>
    </source>
</evidence>
<evidence type="ECO:0000259" key="1">
    <source>
        <dbReference type="PROSITE" id="PS51766"/>
    </source>
</evidence>
<keyword evidence="3" id="KW-1185">Reference proteome</keyword>
<evidence type="ECO:0000313" key="3">
    <source>
        <dbReference type="Proteomes" id="UP000253034"/>
    </source>
</evidence>
<dbReference type="InterPro" id="IPR016134">
    <property type="entry name" value="Dockerin_dom"/>
</dbReference>
<dbReference type="GO" id="GO:0000272">
    <property type="term" value="P:polysaccharide catabolic process"/>
    <property type="evidence" value="ECO:0007669"/>
    <property type="project" value="InterPro"/>
</dbReference>
<reference evidence="2 3" key="1">
    <citation type="submission" date="2018-07" db="EMBL/GenBank/DDBJ databases">
        <title>Genomic Encyclopedia of Type Strains, Phase IV (KMG-IV): sequencing the most valuable type-strain genomes for metagenomic binning, comparative biology and taxonomic classification.</title>
        <authorList>
            <person name="Goeker M."/>
        </authorList>
    </citation>
    <scope>NUCLEOTIDE SEQUENCE [LARGE SCALE GENOMIC DNA]</scope>
    <source>
        <strain evidence="2 3">DSM 27016</strain>
    </source>
</reference>
<dbReference type="SUPFAM" id="SSF63446">
    <property type="entry name" value="Type I dockerin domain"/>
    <property type="match status" value="1"/>
</dbReference>
<dbReference type="Pfam" id="PF00404">
    <property type="entry name" value="Dockerin_1"/>
    <property type="match status" value="1"/>
</dbReference>
<dbReference type="Gene3D" id="1.10.1330.10">
    <property type="entry name" value="Dockerin domain"/>
    <property type="match status" value="1"/>
</dbReference>
<dbReference type="EMBL" id="QPJT01000014">
    <property type="protein sequence ID" value="RCX14851.1"/>
    <property type="molecule type" value="Genomic_DNA"/>
</dbReference>